<accession>A0A2T3KKT0</accession>
<evidence type="ECO:0000313" key="1">
    <source>
        <dbReference type="EMBL" id="PSV00328.1"/>
    </source>
</evidence>
<name>A0A2T3KKT0_9GAMM</name>
<protein>
    <submittedName>
        <fullName evidence="1">Uncharacterized protein</fullName>
    </submittedName>
</protein>
<proteinExistence type="predicted"/>
<comment type="caution">
    <text evidence="1">The sequence shown here is derived from an EMBL/GenBank/DDBJ whole genome shotgun (WGS) entry which is preliminary data.</text>
</comment>
<dbReference type="RefSeq" id="WP_107288958.1">
    <property type="nucleotide sequence ID" value="NZ_PYNF01000003.1"/>
</dbReference>
<dbReference type="EMBL" id="PYNF01000003">
    <property type="protein sequence ID" value="PSV00328.1"/>
    <property type="molecule type" value="Genomic_DNA"/>
</dbReference>
<sequence length="83" mass="9476">MGKLQISFDGWRINTIEEMTELGDELKEALDELDDNRKASIIDKFDTVACSFNFIKSVWVDGVENFSNLDKSPEVPLLGEYDE</sequence>
<evidence type="ECO:0000313" key="2">
    <source>
        <dbReference type="Proteomes" id="UP000241426"/>
    </source>
</evidence>
<reference evidence="1 2" key="1">
    <citation type="submission" date="2018-01" db="EMBL/GenBank/DDBJ databases">
        <title>Whole genome sequencing of Histamine producing bacteria.</title>
        <authorList>
            <person name="Butler K."/>
        </authorList>
    </citation>
    <scope>NUCLEOTIDE SEQUENCE [LARGE SCALE GENOMIC DNA]</scope>
    <source>
        <strain evidence="1 2">FS-7.2</strain>
    </source>
</reference>
<gene>
    <name evidence="1" type="ORF">C9J27_04170</name>
</gene>
<dbReference type="AlphaFoldDB" id="A0A2T3KKT0"/>
<dbReference type="Proteomes" id="UP000241426">
    <property type="component" value="Unassembled WGS sequence"/>
</dbReference>
<organism evidence="1 2">
    <name type="scientific">Photobacterium kishitanii</name>
    <dbReference type="NCBI Taxonomy" id="318456"/>
    <lineage>
        <taxon>Bacteria</taxon>
        <taxon>Pseudomonadati</taxon>
        <taxon>Pseudomonadota</taxon>
        <taxon>Gammaproteobacteria</taxon>
        <taxon>Vibrionales</taxon>
        <taxon>Vibrionaceae</taxon>
        <taxon>Photobacterium</taxon>
    </lineage>
</organism>